<keyword evidence="4" id="KW-0479">Metal-binding</keyword>
<evidence type="ECO:0000313" key="8">
    <source>
        <dbReference type="Proteomes" id="UP000767291"/>
    </source>
</evidence>
<keyword evidence="8" id="KW-1185">Reference proteome</keyword>
<reference evidence="7 8" key="1">
    <citation type="submission" date="2021-03" db="EMBL/GenBank/DDBJ databases">
        <title>Genomic Encyclopedia of Type Strains, Phase IV (KMG-IV): sequencing the most valuable type-strain genomes for metagenomic binning, comparative biology and taxonomic classification.</title>
        <authorList>
            <person name="Goeker M."/>
        </authorList>
    </citation>
    <scope>NUCLEOTIDE SEQUENCE [LARGE SCALE GENOMIC DNA]</scope>
    <source>
        <strain evidence="7 8">DSM 1289</strain>
    </source>
</reference>
<dbReference type="Proteomes" id="UP000767291">
    <property type="component" value="Unassembled WGS sequence"/>
</dbReference>
<name>A0ABS4E7B2_9FIRM</name>
<dbReference type="Gene3D" id="3.40.1050.10">
    <property type="entry name" value="Carbonic anhydrase"/>
    <property type="match status" value="1"/>
</dbReference>
<dbReference type="SUPFAM" id="SSF53056">
    <property type="entry name" value="beta-carbonic anhydrase, cab"/>
    <property type="match status" value="1"/>
</dbReference>
<gene>
    <name evidence="7" type="ORF">J2Z43_000219</name>
</gene>
<dbReference type="GO" id="GO:0004089">
    <property type="term" value="F:carbonate dehydratase activity"/>
    <property type="evidence" value="ECO:0007669"/>
    <property type="project" value="UniProtKB-EC"/>
</dbReference>
<dbReference type="PANTHER" id="PTHR43175">
    <property type="entry name" value="CARBONIC ANHYDRASE"/>
    <property type="match status" value="1"/>
</dbReference>
<dbReference type="RefSeq" id="WP_209455457.1">
    <property type="nucleotide sequence ID" value="NZ_BAAACS010000017.1"/>
</dbReference>
<evidence type="ECO:0000256" key="3">
    <source>
        <dbReference type="ARBA" id="ARBA00012925"/>
    </source>
</evidence>
<comment type="similarity">
    <text evidence="2">Belongs to the beta-class carbonic anhydrase family.</text>
</comment>
<comment type="caution">
    <text evidence="7">The sequence shown here is derived from an EMBL/GenBank/DDBJ whole genome shotgun (WGS) entry which is preliminary data.</text>
</comment>
<accession>A0ABS4E7B2</accession>
<keyword evidence="7" id="KW-0456">Lyase</keyword>
<comment type="cofactor">
    <cofactor evidence="1">
        <name>Zn(2+)</name>
        <dbReference type="ChEBI" id="CHEBI:29105"/>
    </cofactor>
</comment>
<evidence type="ECO:0000256" key="2">
    <source>
        <dbReference type="ARBA" id="ARBA00006217"/>
    </source>
</evidence>
<dbReference type="PANTHER" id="PTHR43175:SF3">
    <property type="entry name" value="CARBON DISULFIDE HYDROLASE"/>
    <property type="match status" value="1"/>
</dbReference>
<evidence type="ECO:0000256" key="6">
    <source>
        <dbReference type="ARBA" id="ARBA00048348"/>
    </source>
</evidence>
<dbReference type="SMART" id="SM00947">
    <property type="entry name" value="Pro_CA"/>
    <property type="match status" value="1"/>
</dbReference>
<proteinExistence type="inferred from homology"/>
<dbReference type="Pfam" id="PF00484">
    <property type="entry name" value="Pro_CA"/>
    <property type="match status" value="1"/>
</dbReference>
<dbReference type="EC" id="4.2.1.1" evidence="3"/>
<dbReference type="EMBL" id="JAGGJX010000001">
    <property type="protein sequence ID" value="MBP1853829.1"/>
    <property type="molecule type" value="Genomic_DNA"/>
</dbReference>
<keyword evidence="5" id="KW-0862">Zinc</keyword>
<comment type="catalytic activity">
    <reaction evidence="6">
        <text>hydrogencarbonate + H(+) = CO2 + H2O</text>
        <dbReference type="Rhea" id="RHEA:10748"/>
        <dbReference type="ChEBI" id="CHEBI:15377"/>
        <dbReference type="ChEBI" id="CHEBI:15378"/>
        <dbReference type="ChEBI" id="CHEBI:16526"/>
        <dbReference type="ChEBI" id="CHEBI:17544"/>
        <dbReference type="EC" id="4.2.1.1"/>
    </reaction>
</comment>
<protein>
    <recommendedName>
        <fullName evidence="3">carbonic anhydrase</fullName>
        <ecNumber evidence="3">4.2.1.1</ecNumber>
    </recommendedName>
</protein>
<evidence type="ECO:0000256" key="1">
    <source>
        <dbReference type="ARBA" id="ARBA00001947"/>
    </source>
</evidence>
<evidence type="ECO:0000256" key="5">
    <source>
        <dbReference type="ARBA" id="ARBA00022833"/>
    </source>
</evidence>
<dbReference type="InterPro" id="IPR001765">
    <property type="entry name" value="Carbonic_anhydrase"/>
</dbReference>
<evidence type="ECO:0000313" key="7">
    <source>
        <dbReference type="EMBL" id="MBP1853829.1"/>
    </source>
</evidence>
<dbReference type="InterPro" id="IPR036874">
    <property type="entry name" value="Carbonic_anhydrase_sf"/>
</dbReference>
<sequence>MRKLDQILEFNKGFVDNKKYVDYATSKNPNKKLLVLSCMDTRLTSLLPEAMNLKNGDAKIIKNAGATITHPFGSMTRSIVVAISEFGVDEIMVVGHHSCGMCRVDVDSVVDNLIEKGISQDVIDTLYNSGINVRKWLHGFDSAEESVNDCVNLIKNHPLVPKNVVVHGLLMSPETGKIDVIVNGYEK</sequence>
<organism evidence="7 8">
    <name type="scientific">Metaclostridioides mangenotii</name>
    <dbReference type="NCBI Taxonomy" id="1540"/>
    <lineage>
        <taxon>Bacteria</taxon>
        <taxon>Bacillati</taxon>
        <taxon>Bacillota</taxon>
        <taxon>Clostridia</taxon>
        <taxon>Peptostreptococcales</taxon>
        <taxon>Peptostreptococcaceae</taxon>
        <taxon>Metaclostridioides</taxon>
    </lineage>
</organism>
<evidence type="ECO:0000256" key="4">
    <source>
        <dbReference type="ARBA" id="ARBA00022723"/>
    </source>
</evidence>
<dbReference type="CDD" id="cd03379">
    <property type="entry name" value="beta_CA_cladeD"/>
    <property type="match status" value="1"/>
</dbReference>